<dbReference type="GO" id="GO:0005819">
    <property type="term" value="C:spindle"/>
    <property type="evidence" value="ECO:0007669"/>
    <property type="project" value="UniProtKB-SubCell"/>
</dbReference>
<dbReference type="Proteomes" id="UP000541605">
    <property type="component" value="Unassembled WGS sequence"/>
</dbReference>
<evidence type="ECO:0000256" key="3">
    <source>
        <dbReference type="ARBA" id="ARBA00018313"/>
    </source>
</evidence>
<dbReference type="GO" id="GO:0005813">
    <property type="term" value="C:centrosome"/>
    <property type="evidence" value="ECO:0007669"/>
    <property type="project" value="TreeGrafter"/>
</dbReference>
<feature type="compositionally biased region" description="Polar residues" evidence="12">
    <location>
        <begin position="667"/>
        <end position="682"/>
    </location>
</feature>
<dbReference type="GO" id="GO:0051310">
    <property type="term" value="P:metaphase chromosome alignment"/>
    <property type="evidence" value="ECO:0007669"/>
    <property type="project" value="TreeGrafter"/>
</dbReference>
<name>A0A7K8IIE5_9PASS</name>
<dbReference type="Pfam" id="PF15678">
    <property type="entry name" value="SPICE"/>
    <property type="match status" value="1"/>
</dbReference>
<evidence type="ECO:0000256" key="6">
    <source>
        <dbReference type="ARBA" id="ARBA00022776"/>
    </source>
</evidence>
<reference evidence="13 14" key="1">
    <citation type="submission" date="2019-09" db="EMBL/GenBank/DDBJ databases">
        <title>Bird 10,000 Genomes (B10K) Project - Family phase.</title>
        <authorList>
            <person name="Zhang G."/>
        </authorList>
    </citation>
    <scope>NUCLEOTIDE SEQUENCE [LARGE SCALE GENOMIC DNA]</scope>
    <source>
        <strain evidence="13">B10K-CU-031-19</strain>
        <tissue evidence="13">Muscle</tissue>
    </source>
</reference>
<evidence type="ECO:0000256" key="12">
    <source>
        <dbReference type="SAM" id="MobiDB-lite"/>
    </source>
</evidence>
<dbReference type="InterPro" id="IPR031387">
    <property type="entry name" value="SPICE1"/>
</dbReference>
<feature type="non-terminal residue" evidence="13">
    <location>
        <position position="682"/>
    </location>
</feature>
<gene>
    <name evidence="13" type="primary">Spice1</name>
    <name evidence="13" type="ORF">CHAPAP_R13632</name>
</gene>
<feature type="compositionally biased region" description="Polar residues" evidence="12">
    <location>
        <begin position="572"/>
        <end position="583"/>
    </location>
</feature>
<dbReference type="GO" id="GO:0046599">
    <property type="term" value="P:regulation of centriole replication"/>
    <property type="evidence" value="ECO:0007669"/>
    <property type="project" value="TreeGrafter"/>
</dbReference>
<keyword evidence="5" id="KW-0132">Cell division</keyword>
<evidence type="ECO:0000256" key="5">
    <source>
        <dbReference type="ARBA" id="ARBA00022618"/>
    </source>
</evidence>
<keyword evidence="9" id="KW-0131">Cell cycle</keyword>
<evidence type="ECO:0000256" key="8">
    <source>
        <dbReference type="ARBA" id="ARBA00023212"/>
    </source>
</evidence>
<feature type="coiled-coil region" evidence="11">
    <location>
        <begin position="387"/>
        <end position="435"/>
    </location>
</feature>
<evidence type="ECO:0000313" key="14">
    <source>
        <dbReference type="Proteomes" id="UP000541605"/>
    </source>
</evidence>
<protein>
    <recommendedName>
        <fullName evidence="3">Spindle and centriole-associated protein 1</fullName>
    </recommendedName>
    <alternativeName>
        <fullName evidence="10">Coiled-coil domain-containing protein 52</fullName>
    </alternativeName>
</protein>
<evidence type="ECO:0000256" key="7">
    <source>
        <dbReference type="ARBA" id="ARBA00023054"/>
    </source>
</evidence>
<feature type="non-terminal residue" evidence="13">
    <location>
        <position position="1"/>
    </location>
</feature>
<dbReference type="EMBL" id="VWYX01000065">
    <property type="protein sequence ID" value="NXD90534.1"/>
    <property type="molecule type" value="Genomic_DNA"/>
</dbReference>
<feature type="region of interest" description="Disordered" evidence="12">
    <location>
        <begin position="304"/>
        <end position="323"/>
    </location>
</feature>
<evidence type="ECO:0000256" key="11">
    <source>
        <dbReference type="SAM" id="Coils"/>
    </source>
</evidence>
<sequence length="682" mass="76412">ASPAPSAAAMSLLRGPRPRAAGRKGPRKAAAVAKRDWDSTVHDLTVHRATPEDILRRREIHKSRNKALAHLELQEKALNRKWKKQKQLDLDSLEKRKLALMREILSDQYHLQDVLERSGQVMAVAKGLFGDAPRTRTGFPNVTMAPNCDLESSQGPIVQKSHPSSQLSILSESVMDSQALNEEEEEEALSEDGHHDILGFKSRISSDRLLRLLREENSLVNSQLWVDKDVRKTTLSKESNVPLTPTAVSPSLDQSALNATTVIKRTRSRLQNEDEEESVDSTVRQVLNPNSRKQKHIAAKMKRKQTAQSSARQKRGDSPANLIQTDLQRDNKPSLDVLNHMIHEVERELEEYERCTGREVQKQERSEGLSGFTLSLVNALCRLMRYLKETEMQLHEKEMMRQQQEEMLNEHRELIDALTAEVLQVREENITMQKKLQQYMTVTDEKLMCLTQAFKGLPLVEPEREQSPKHFGNLASKGPSNSQAVSCCSCHCNHMHPTEHARALDNTLVERQIITSVASLMVADKKEGTGVGFGVFLLFSPFQLCCFVSLLQDMFAAISQSTEREPCKERSLPSSLRTQSTAEENCPISRRQPVPPAAKDLESSHKKINLSCPGDTGKNSTAEELLHNGDLLGQIAELTRQNALIKAQLSKFRGASGDKSDCLHQPDPTQNADPSPDSSQGQ</sequence>
<dbReference type="PANTHER" id="PTHR31167">
    <property type="entry name" value="SPINDLE AND CENTRIOLE ASSOCIATED PROTEIN 1 SPICE1"/>
    <property type="match status" value="1"/>
</dbReference>
<feature type="region of interest" description="Disordered" evidence="12">
    <location>
        <begin position="566"/>
        <end position="621"/>
    </location>
</feature>
<dbReference type="GO" id="GO:0090307">
    <property type="term" value="P:mitotic spindle assembly"/>
    <property type="evidence" value="ECO:0007669"/>
    <property type="project" value="InterPro"/>
</dbReference>
<proteinExistence type="predicted"/>
<evidence type="ECO:0000256" key="9">
    <source>
        <dbReference type="ARBA" id="ARBA00023306"/>
    </source>
</evidence>
<feature type="region of interest" description="Disordered" evidence="12">
    <location>
        <begin position="654"/>
        <end position="682"/>
    </location>
</feature>
<keyword evidence="14" id="KW-1185">Reference proteome</keyword>
<evidence type="ECO:0000256" key="1">
    <source>
        <dbReference type="ARBA" id="ARBA00004114"/>
    </source>
</evidence>
<keyword evidence="4" id="KW-0963">Cytoplasm</keyword>
<accession>A0A7K8IIE5</accession>
<keyword evidence="7 11" id="KW-0175">Coiled coil</keyword>
<keyword evidence="8" id="KW-0206">Cytoskeleton</keyword>
<organism evidence="13 14">
    <name type="scientific">Chaetorhynchus papuensis</name>
    <name type="common">pygmy drongo</name>
    <dbReference type="NCBI Taxonomy" id="254446"/>
    <lineage>
        <taxon>Eukaryota</taxon>
        <taxon>Metazoa</taxon>
        <taxon>Chordata</taxon>
        <taxon>Craniata</taxon>
        <taxon>Vertebrata</taxon>
        <taxon>Euteleostomi</taxon>
        <taxon>Archelosauria</taxon>
        <taxon>Archosauria</taxon>
        <taxon>Dinosauria</taxon>
        <taxon>Saurischia</taxon>
        <taxon>Theropoda</taxon>
        <taxon>Coelurosauria</taxon>
        <taxon>Aves</taxon>
        <taxon>Neognathae</taxon>
        <taxon>Neoaves</taxon>
        <taxon>Telluraves</taxon>
        <taxon>Australaves</taxon>
        <taxon>Passeriformes</taxon>
        <taxon>Rhipiduridae</taxon>
        <taxon>Chaetorhynchus</taxon>
    </lineage>
</organism>
<evidence type="ECO:0000313" key="13">
    <source>
        <dbReference type="EMBL" id="NXD90534.1"/>
    </source>
</evidence>
<dbReference type="GO" id="GO:0005814">
    <property type="term" value="C:centriole"/>
    <property type="evidence" value="ECO:0007669"/>
    <property type="project" value="UniProtKB-SubCell"/>
</dbReference>
<feature type="compositionally biased region" description="Low complexity" evidence="12">
    <location>
        <begin position="1"/>
        <end position="15"/>
    </location>
</feature>
<feature type="compositionally biased region" description="Basic residues" evidence="12">
    <location>
        <begin position="16"/>
        <end position="27"/>
    </location>
</feature>
<keyword evidence="6" id="KW-0498">Mitosis</keyword>
<dbReference type="AlphaFoldDB" id="A0A7K8IIE5"/>
<dbReference type="PANTHER" id="PTHR31167:SF3">
    <property type="entry name" value="SPINDLE AND CENTRIOLE-ASSOCIATED PROTEIN 1"/>
    <property type="match status" value="1"/>
</dbReference>
<dbReference type="GO" id="GO:0051301">
    <property type="term" value="P:cell division"/>
    <property type="evidence" value="ECO:0007669"/>
    <property type="project" value="UniProtKB-KW"/>
</dbReference>
<evidence type="ECO:0000256" key="4">
    <source>
        <dbReference type="ARBA" id="ARBA00022490"/>
    </source>
</evidence>
<comment type="caution">
    <text evidence="13">The sequence shown here is derived from an EMBL/GenBank/DDBJ whole genome shotgun (WGS) entry which is preliminary data.</text>
</comment>
<evidence type="ECO:0000256" key="2">
    <source>
        <dbReference type="ARBA" id="ARBA00004186"/>
    </source>
</evidence>
<comment type="subcellular location">
    <subcellularLocation>
        <location evidence="1">Cytoplasm</location>
        <location evidence="1">Cytoskeleton</location>
        <location evidence="1">Microtubule organizing center</location>
        <location evidence="1">Centrosome</location>
        <location evidence="1">Centriole</location>
    </subcellularLocation>
    <subcellularLocation>
        <location evidence="2">Cytoplasm</location>
        <location evidence="2">Cytoskeleton</location>
        <location evidence="2">Spindle</location>
    </subcellularLocation>
</comment>
<feature type="region of interest" description="Disordered" evidence="12">
    <location>
        <begin position="1"/>
        <end position="34"/>
    </location>
</feature>
<evidence type="ECO:0000256" key="10">
    <source>
        <dbReference type="ARBA" id="ARBA00030722"/>
    </source>
</evidence>